<protein>
    <submittedName>
        <fullName evidence="1">Uncharacterized protein</fullName>
    </submittedName>
</protein>
<dbReference type="EMBL" id="CM046509">
    <property type="protein sequence ID" value="KAI8663411.1"/>
    <property type="molecule type" value="Genomic_DNA"/>
</dbReference>
<dbReference type="Proteomes" id="UP001065298">
    <property type="component" value="Chromosome 7"/>
</dbReference>
<accession>A0ACC0QRC4</accession>
<organism evidence="1 2">
    <name type="scientific">Fusarium keratoplasticum</name>
    <dbReference type="NCBI Taxonomy" id="1328300"/>
    <lineage>
        <taxon>Eukaryota</taxon>
        <taxon>Fungi</taxon>
        <taxon>Dikarya</taxon>
        <taxon>Ascomycota</taxon>
        <taxon>Pezizomycotina</taxon>
        <taxon>Sordariomycetes</taxon>
        <taxon>Hypocreomycetidae</taxon>
        <taxon>Hypocreales</taxon>
        <taxon>Nectriaceae</taxon>
        <taxon>Fusarium</taxon>
        <taxon>Fusarium solani species complex</taxon>
    </lineage>
</organism>
<gene>
    <name evidence="1" type="ORF">NCS57_00941900</name>
</gene>
<evidence type="ECO:0000313" key="2">
    <source>
        <dbReference type="Proteomes" id="UP001065298"/>
    </source>
</evidence>
<reference evidence="1" key="1">
    <citation type="submission" date="2022-06" db="EMBL/GenBank/DDBJ databases">
        <title>Fusarium solani species complex genomes reveal bases of compartmentalisation and animal pathogenesis.</title>
        <authorList>
            <person name="Tsai I.J."/>
        </authorList>
    </citation>
    <scope>NUCLEOTIDE SEQUENCE</scope>
    <source>
        <strain evidence="1">Fu6.1</strain>
    </source>
</reference>
<evidence type="ECO:0000313" key="1">
    <source>
        <dbReference type="EMBL" id="KAI8663411.1"/>
    </source>
</evidence>
<comment type="caution">
    <text evidence="1">The sequence shown here is derived from an EMBL/GenBank/DDBJ whole genome shotgun (WGS) entry which is preliminary data.</text>
</comment>
<sequence>MPRPSYVELQNLASEAETPGQENDASSESQKKPHGTLKEQSPSRLWTIGVPGVLLTIPILYTVLLGIVASLHNQKESSFGNDVREALQVASTLWPISFAAVLGPFLKTLALYRAEKGSTLGALEFLSTSQTTISAFINLAIFGGTHVWTFAIVAIWCLSPLGGQAAVRSIGLFPNSTTIQIPAMHYLGSNISDMNPLYQGNSGGDMSPFLGASVREDFIFNLRNNVAAVFSTPDVLLSHANGSSDSFDSAVQSLGGRWQAAHIVQQDLWRNVRVPFLELLPHYDSDRPQAWVEVPTDRVVSYASFIGIPIRGGSTSRAGNSTMIVRSHYMTLSCGKPFNGSTWLTPTARKLRFHNVSDDLTSQYQSGFPIKTWPNIFLDTVNDTKIIEEHAWLSYYPINDTEPTTKLKLVLGGDCEGPFDNRVFLRTCDVSTSYVDVQVRCTRLTALDDQNCRAARIRHTPGFPMSGNLTALSNYAILRGTTWEFPFTTSDYDIGRPGLIEIYLKDPPRTLGRMDLPTDSPGCFTDVPLHAFEARFATALNTFVTATFNSTVLTGADGTSLKNRNIMWKNTTATWSEFTESVYALHRPWFSVWLFSTIILFVTAIANVGIRAIISAPDFLSGVAGLTRDSPFIEVPQDHTGESGADRLSRLKKTEVRICDVQSSENVGRIALTTDLDGGRLIWRRAYE</sequence>
<proteinExistence type="predicted"/>
<keyword evidence="2" id="KW-1185">Reference proteome</keyword>
<name>A0ACC0QRC4_9HYPO</name>